<dbReference type="SUPFAM" id="SSF50939">
    <property type="entry name" value="Sialidases"/>
    <property type="match status" value="1"/>
</dbReference>
<name>A0A3N1M3D6_9PROT</name>
<dbReference type="InterPro" id="IPR036278">
    <property type="entry name" value="Sialidase_sf"/>
</dbReference>
<dbReference type="Gene3D" id="2.115.10.20">
    <property type="entry name" value="Glycosyl hydrolase domain, family 43"/>
    <property type="match status" value="1"/>
</dbReference>
<organism evidence="1 2">
    <name type="scientific">Stella humosa</name>
    <dbReference type="NCBI Taxonomy" id="94"/>
    <lineage>
        <taxon>Bacteria</taxon>
        <taxon>Pseudomonadati</taxon>
        <taxon>Pseudomonadota</taxon>
        <taxon>Alphaproteobacteria</taxon>
        <taxon>Rhodospirillales</taxon>
        <taxon>Stellaceae</taxon>
        <taxon>Stella</taxon>
    </lineage>
</organism>
<dbReference type="Proteomes" id="UP000278222">
    <property type="component" value="Unassembled WGS sequence"/>
</dbReference>
<evidence type="ECO:0000313" key="1">
    <source>
        <dbReference type="EMBL" id="ROQ00262.1"/>
    </source>
</evidence>
<dbReference type="EMBL" id="RJKX01000013">
    <property type="protein sequence ID" value="ROQ00262.1"/>
    <property type="molecule type" value="Genomic_DNA"/>
</dbReference>
<dbReference type="AlphaFoldDB" id="A0A3N1M3D6"/>
<accession>A0A3N1M3D6</accession>
<evidence type="ECO:0000313" key="2">
    <source>
        <dbReference type="Proteomes" id="UP000278222"/>
    </source>
</evidence>
<evidence type="ECO:0008006" key="3">
    <source>
        <dbReference type="Google" id="ProtNLM"/>
    </source>
</evidence>
<keyword evidence="2" id="KW-1185">Reference proteome</keyword>
<gene>
    <name evidence="1" type="ORF">EDC65_2058</name>
</gene>
<protein>
    <recommendedName>
        <fullName evidence="3">DUF4185 domain-containing protein</fullName>
    </recommendedName>
</protein>
<reference evidence="1 2" key="1">
    <citation type="submission" date="2018-11" db="EMBL/GenBank/DDBJ databases">
        <title>Genomic Encyclopedia of Type Strains, Phase IV (KMG-IV): sequencing the most valuable type-strain genomes for metagenomic binning, comparative biology and taxonomic classification.</title>
        <authorList>
            <person name="Goeker M."/>
        </authorList>
    </citation>
    <scope>NUCLEOTIDE SEQUENCE [LARGE SCALE GENOMIC DNA]</scope>
    <source>
        <strain evidence="1 2">DSM 5900</strain>
    </source>
</reference>
<dbReference type="InterPro" id="IPR023296">
    <property type="entry name" value="Glyco_hydro_beta-prop_sf"/>
</dbReference>
<comment type="caution">
    <text evidence="1">The sequence shown here is derived from an EMBL/GenBank/DDBJ whole genome shotgun (WGS) entry which is preliminary data.</text>
</comment>
<sequence length="373" mass="41529">MAGPWRAILWDRDADVHVEWRDASPLRLHGPPLRRADCNTPVLTEGGTILALPAHFTPIGHSYRRVGRPPFHFREAGAAIRILNDPDPRAGKWVESIWRAPDATLYGWYHCEAPAPCPQPTVTYRIGALRSRDDGVTWQDLGPVLTPRPDEIDCSFDNGWFSGGFGDFTVVPDRSGRFFLIHLTSYHADDSAQGIVVARYPIGDRDAPGGALDWWTDAGWQPRHRFPPQPLIRPRLGWRHASPDAHWGPAVHENLDIDQFVMLLNRTHDGERTLVQRGVAVSFNRDAGNPAGWTPPRTLIQGAIWYPQAIAPDGSDRRGGGSMRFFVSGFSAWDIRFRRGPPRQGTLPLPAAFDEGDLARVFGPRQPDGGFGS</sequence>
<proteinExistence type="predicted"/>